<evidence type="ECO:0000256" key="1">
    <source>
        <dbReference type="ARBA" id="ARBA00022603"/>
    </source>
</evidence>
<feature type="domain" description="Methyltransferase" evidence="3">
    <location>
        <begin position="49"/>
        <end position="138"/>
    </location>
</feature>
<keyword evidence="2" id="KW-0808">Transferase</keyword>
<evidence type="ECO:0000259" key="3">
    <source>
        <dbReference type="Pfam" id="PF13649"/>
    </source>
</evidence>
<dbReference type="PANTHER" id="PTHR44942:SF4">
    <property type="entry name" value="METHYLTRANSFERASE TYPE 11 DOMAIN-CONTAINING PROTEIN"/>
    <property type="match status" value="1"/>
</dbReference>
<dbReference type="InterPro" id="IPR041698">
    <property type="entry name" value="Methyltransf_25"/>
</dbReference>
<dbReference type="Proteomes" id="UP000236178">
    <property type="component" value="Unassembled WGS sequence"/>
</dbReference>
<name>A0A2I0SHA0_9ACTN</name>
<dbReference type="GO" id="GO:0008168">
    <property type="term" value="F:methyltransferase activity"/>
    <property type="evidence" value="ECO:0007669"/>
    <property type="project" value="UniProtKB-KW"/>
</dbReference>
<dbReference type="CDD" id="cd02440">
    <property type="entry name" value="AdoMet_MTases"/>
    <property type="match status" value="1"/>
</dbReference>
<evidence type="ECO:0000313" key="5">
    <source>
        <dbReference type="Proteomes" id="UP000236178"/>
    </source>
</evidence>
<sequence length="275" mass="30354">MAAQEHVDRSRGQVFGEVAELYDATRPGYPDELVTEVLAYAALGDRTALEVGAGTGKATVAFAASGTGLVCVEPDRRMAEVLRRNTASWPGVEVLVRPFEQWRPDGRRFGLVLAATSWHWLDPGRRWDLVHEALAPGGAVALFWNLQGVRDAGLHAALSEVDRRHGMVNTPHGEPASSFGEVPGDWGAIPGSWPEDECRRDGRFTDLRASRFRRNRHYDTDRYVGYLASLSGFRVLPADRRERVLAETARVLDAHGGGIDMDHLSDLFLARSGRQ</sequence>
<proteinExistence type="predicted"/>
<dbReference type="PANTHER" id="PTHR44942">
    <property type="entry name" value="METHYLTRANSF_11 DOMAIN-CONTAINING PROTEIN"/>
    <property type="match status" value="1"/>
</dbReference>
<dbReference type="EMBL" id="PJOS01000079">
    <property type="protein sequence ID" value="PKT69303.1"/>
    <property type="molecule type" value="Genomic_DNA"/>
</dbReference>
<dbReference type="GO" id="GO:0032259">
    <property type="term" value="P:methylation"/>
    <property type="evidence" value="ECO:0007669"/>
    <property type="project" value="UniProtKB-KW"/>
</dbReference>
<comment type="caution">
    <text evidence="4">The sequence shown here is derived from an EMBL/GenBank/DDBJ whole genome shotgun (WGS) entry which is preliminary data.</text>
</comment>
<dbReference type="InterPro" id="IPR051052">
    <property type="entry name" value="Diverse_substrate_MTase"/>
</dbReference>
<gene>
    <name evidence="4" type="ORF">CW362_30430</name>
</gene>
<evidence type="ECO:0000313" key="4">
    <source>
        <dbReference type="EMBL" id="PKT69303.1"/>
    </source>
</evidence>
<dbReference type="AlphaFoldDB" id="A0A2I0SHA0"/>
<keyword evidence="1" id="KW-0489">Methyltransferase</keyword>
<keyword evidence="5" id="KW-1185">Reference proteome</keyword>
<protein>
    <recommendedName>
        <fullName evidence="3">Methyltransferase domain-containing protein</fullName>
    </recommendedName>
</protein>
<dbReference type="Pfam" id="PF13649">
    <property type="entry name" value="Methyltransf_25"/>
    <property type="match status" value="1"/>
</dbReference>
<dbReference type="RefSeq" id="WP_103552829.1">
    <property type="nucleotide sequence ID" value="NZ_JBHJSK010000012.1"/>
</dbReference>
<dbReference type="Gene3D" id="3.40.50.150">
    <property type="entry name" value="Vaccinia Virus protein VP39"/>
    <property type="match status" value="1"/>
</dbReference>
<dbReference type="OrthoDB" id="9797252at2"/>
<dbReference type="InterPro" id="IPR029063">
    <property type="entry name" value="SAM-dependent_MTases_sf"/>
</dbReference>
<evidence type="ECO:0000256" key="2">
    <source>
        <dbReference type="ARBA" id="ARBA00022679"/>
    </source>
</evidence>
<reference evidence="4 5" key="1">
    <citation type="submission" date="2017-12" db="EMBL/GenBank/DDBJ databases">
        <title>Streptomyces populusis sp. nov., a novel endophytic actinobacterium isolated from stems of Populus adenopoda Maxim.</title>
        <authorList>
            <person name="Wang Z."/>
        </authorList>
    </citation>
    <scope>NUCLEOTIDE SEQUENCE [LARGE SCALE GENOMIC DNA]</scope>
    <source>
        <strain evidence="4 5">A249</strain>
    </source>
</reference>
<organism evidence="4 5">
    <name type="scientific">Streptomyces populi</name>
    <dbReference type="NCBI Taxonomy" id="2058924"/>
    <lineage>
        <taxon>Bacteria</taxon>
        <taxon>Bacillati</taxon>
        <taxon>Actinomycetota</taxon>
        <taxon>Actinomycetes</taxon>
        <taxon>Kitasatosporales</taxon>
        <taxon>Streptomycetaceae</taxon>
        <taxon>Streptomyces</taxon>
    </lineage>
</organism>
<accession>A0A2I0SHA0</accession>
<dbReference type="SUPFAM" id="SSF53335">
    <property type="entry name" value="S-adenosyl-L-methionine-dependent methyltransferases"/>
    <property type="match status" value="1"/>
</dbReference>